<protein>
    <submittedName>
        <fullName evidence="1">Hypothetical_protein</fullName>
    </submittedName>
</protein>
<sequence>MKRRKSLDSKNTAGAASVTFVLDLLSGRKNCKFAHCIREIAMEWKHSCELIRDEFEYYAAFHVCAPPTAILRQNQFRNKLQQGIPKDHSGNQRRPHGLDVLQRVRGVRRPVRHFPRLCE</sequence>
<name>A0ABP1JEG3_9EUKA</name>
<organism evidence="1 2">
    <name type="scientific">Hexamita inflata</name>
    <dbReference type="NCBI Taxonomy" id="28002"/>
    <lineage>
        <taxon>Eukaryota</taxon>
        <taxon>Metamonada</taxon>
        <taxon>Diplomonadida</taxon>
        <taxon>Hexamitidae</taxon>
        <taxon>Hexamitinae</taxon>
        <taxon>Hexamita</taxon>
    </lineage>
</organism>
<reference evidence="1 2" key="1">
    <citation type="submission" date="2024-07" db="EMBL/GenBank/DDBJ databases">
        <authorList>
            <person name="Akdeniz Z."/>
        </authorList>
    </citation>
    <scope>NUCLEOTIDE SEQUENCE [LARGE SCALE GENOMIC DNA]</scope>
</reference>
<proteinExistence type="predicted"/>
<comment type="caution">
    <text evidence="1">The sequence shown here is derived from an EMBL/GenBank/DDBJ whole genome shotgun (WGS) entry which is preliminary data.</text>
</comment>
<accession>A0ABP1JEG3</accession>
<dbReference type="Proteomes" id="UP001642409">
    <property type="component" value="Unassembled WGS sequence"/>
</dbReference>
<keyword evidence="2" id="KW-1185">Reference proteome</keyword>
<evidence type="ECO:0000313" key="2">
    <source>
        <dbReference type="Proteomes" id="UP001642409"/>
    </source>
</evidence>
<gene>
    <name evidence="1" type="ORF">HINF_LOCUS36547</name>
</gene>
<evidence type="ECO:0000313" key="1">
    <source>
        <dbReference type="EMBL" id="CAL6036718.1"/>
    </source>
</evidence>
<dbReference type="EMBL" id="CAXDID020000134">
    <property type="protein sequence ID" value="CAL6036718.1"/>
    <property type="molecule type" value="Genomic_DNA"/>
</dbReference>